<reference evidence="2" key="1">
    <citation type="journal article" date="2019" name="Int. J. Syst. Evol. Microbiol.">
        <title>The Global Catalogue of Microorganisms (GCM) 10K type strain sequencing project: providing services to taxonomists for standard genome sequencing and annotation.</title>
        <authorList>
            <consortium name="The Broad Institute Genomics Platform"/>
            <consortium name="The Broad Institute Genome Sequencing Center for Infectious Disease"/>
            <person name="Wu L."/>
            <person name="Ma J."/>
        </authorList>
    </citation>
    <scope>NUCLEOTIDE SEQUENCE [LARGE SCALE GENOMIC DNA]</scope>
    <source>
        <strain evidence="2">NBRC 112416</strain>
    </source>
</reference>
<keyword evidence="2" id="KW-1185">Reference proteome</keyword>
<sequence>MSVPDTNDIDVVIGLPMQLLQTLRLAQAIGEAGFKICVDSQDTEAVVRLGEVFGFDYKVGKQGASRVTGLHLDHLGPVTRIGSIERHLVMPHAIVAHCRERWPATRRFDASFDGLSTPTRRAAINKWLSLSQLEGVTLREPNRLEKYLAKWTDRLQLPREERIGKTQVIIRTSDQGRHFPLKSWNTAYYELMLNSKFVLCPSGDYKGQGVGWTYRFFEGALCGTIPVVEDPCPAYEGYIYQLMSEPLSALTWSQDAAEHNFALARQQMTIERETLRAEVLTLLRPADAPLGQVRHDGSNTVYST</sequence>
<gene>
    <name evidence="1" type="ORF">GCM10010862_09220</name>
</gene>
<dbReference type="EMBL" id="BSNS01000004">
    <property type="protein sequence ID" value="GLQ53663.1"/>
    <property type="molecule type" value="Genomic_DNA"/>
</dbReference>
<dbReference type="RefSeq" id="WP_284339109.1">
    <property type="nucleotide sequence ID" value="NZ_BSNS01000004.1"/>
</dbReference>
<organism evidence="1 2">
    <name type="scientific">Devosia nitrariae</name>
    <dbReference type="NCBI Taxonomy" id="2071872"/>
    <lineage>
        <taxon>Bacteria</taxon>
        <taxon>Pseudomonadati</taxon>
        <taxon>Pseudomonadota</taxon>
        <taxon>Alphaproteobacteria</taxon>
        <taxon>Hyphomicrobiales</taxon>
        <taxon>Devosiaceae</taxon>
        <taxon>Devosia</taxon>
    </lineage>
</organism>
<proteinExistence type="predicted"/>
<name>A0ABQ5W1R3_9HYPH</name>
<dbReference type="Proteomes" id="UP001156691">
    <property type="component" value="Unassembled WGS sequence"/>
</dbReference>
<protein>
    <recommendedName>
        <fullName evidence="3">Glycosyl transferase family 1</fullName>
    </recommendedName>
</protein>
<comment type="caution">
    <text evidence="1">The sequence shown here is derived from an EMBL/GenBank/DDBJ whole genome shotgun (WGS) entry which is preliminary data.</text>
</comment>
<evidence type="ECO:0008006" key="3">
    <source>
        <dbReference type="Google" id="ProtNLM"/>
    </source>
</evidence>
<evidence type="ECO:0000313" key="2">
    <source>
        <dbReference type="Proteomes" id="UP001156691"/>
    </source>
</evidence>
<evidence type="ECO:0000313" key="1">
    <source>
        <dbReference type="EMBL" id="GLQ53663.1"/>
    </source>
</evidence>
<accession>A0ABQ5W1R3</accession>